<feature type="region of interest" description="Disordered" evidence="3">
    <location>
        <begin position="367"/>
        <end position="392"/>
    </location>
</feature>
<name>A0A8J4AG93_9ACTN</name>
<gene>
    <name evidence="5" type="ORF">NUM_33520</name>
</gene>
<feature type="domain" description="FAD-binding" evidence="4">
    <location>
        <begin position="4"/>
        <end position="332"/>
    </location>
</feature>
<dbReference type="Pfam" id="PF01494">
    <property type="entry name" value="FAD_binding_3"/>
    <property type="match status" value="1"/>
</dbReference>
<protein>
    <submittedName>
        <fullName evidence="5">FAD-dependent oxidoreductase</fullName>
    </submittedName>
</protein>
<dbReference type="AlphaFoldDB" id="A0A8J4AG93"/>
<evidence type="ECO:0000313" key="5">
    <source>
        <dbReference type="EMBL" id="GIL28098.1"/>
    </source>
</evidence>
<dbReference type="InterPro" id="IPR002938">
    <property type="entry name" value="FAD-bd"/>
</dbReference>
<evidence type="ECO:0000256" key="3">
    <source>
        <dbReference type="SAM" id="MobiDB-lite"/>
    </source>
</evidence>
<accession>A0A8J4AG93</accession>
<sequence>MRKAIVVGGGIGGLSTAVGLHKAGWQVTVAERAARFRPSGSGITLWPNALRGLAELGVAERLGPGLTAATAELRDSRGRLILPFDGTAFEDCFGHFLAGVHRATLVEALRAGLPDSCLRPGTEVVSADRDGRVSFRDGSSDRADVVVGADGIHSRLRACLWPGHAATRYAGSTAFRGVAPAAADAPVGIVWEPGVEFGVVPLPAGRRYWYVALVAPPGRTHDDPQRYLLERFAGWPAALRGLIAATPSEAVLHHDIQVLARPLRNYVSGRVALVGDAAHAMTPFLGQGGCQAIEDGVALAAALAEGDETGIDDALDSYDRSRRPRAQSIVAASEQMGRLGHRRRNRLVVAARRLVLAHTPTSVSLRRMARTADWQPPSIRPQAGTPSETRDR</sequence>
<dbReference type="GO" id="GO:0004497">
    <property type="term" value="F:monooxygenase activity"/>
    <property type="evidence" value="ECO:0007669"/>
    <property type="project" value="UniProtKB-KW"/>
</dbReference>
<keyword evidence="1" id="KW-0560">Oxidoreductase</keyword>
<organism evidence="5 6">
    <name type="scientific">Actinocatenispora comari</name>
    <dbReference type="NCBI Taxonomy" id="2807577"/>
    <lineage>
        <taxon>Bacteria</taxon>
        <taxon>Bacillati</taxon>
        <taxon>Actinomycetota</taxon>
        <taxon>Actinomycetes</taxon>
        <taxon>Micromonosporales</taxon>
        <taxon>Micromonosporaceae</taxon>
        <taxon>Actinocatenispora</taxon>
    </lineage>
</organism>
<dbReference type="InterPro" id="IPR050493">
    <property type="entry name" value="FAD-dep_Monooxygenase_BioMet"/>
</dbReference>
<dbReference type="Gene3D" id="3.50.50.60">
    <property type="entry name" value="FAD/NAD(P)-binding domain"/>
    <property type="match status" value="1"/>
</dbReference>
<evidence type="ECO:0000259" key="4">
    <source>
        <dbReference type="Pfam" id="PF01494"/>
    </source>
</evidence>
<keyword evidence="6" id="KW-1185">Reference proteome</keyword>
<dbReference type="SUPFAM" id="SSF51905">
    <property type="entry name" value="FAD/NAD(P)-binding domain"/>
    <property type="match status" value="1"/>
</dbReference>
<comment type="caution">
    <text evidence="5">The sequence shown here is derived from an EMBL/GenBank/DDBJ whole genome shotgun (WGS) entry which is preliminary data.</text>
</comment>
<dbReference type="PANTHER" id="PTHR13789:SF309">
    <property type="entry name" value="PUTATIVE (AFU_ORTHOLOGUE AFUA_6G14510)-RELATED"/>
    <property type="match status" value="1"/>
</dbReference>
<dbReference type="PANTHER" id="PTHR13789">
    <property type="entry name" value="MONOOXYGENASE"/>
    <property type="match status" value="1"/>
</dbReference>
<reference evidence="6" key="1">
    <citation type="journal article" date="2021" name="Int. J. Syst. Evol. Microbiol.">
        <title>Actinocatenispora comari sp. nov., an endophytic actinomycete isolated from aerial parts of Comarum salesowianum.</title>
        <authorList>
            <person name="Oyunbileg N."/>
            <person name="Iizaka Y."/>
            <person name="Hamada M."/>
            <person name="Davaapurev B.O."/>
            <person name="Fukumoto A."/>
            <person name="Tsetseg B."/>
            <person name="Kato F."/>
            <person name="Tamura T."/>
            <person name="Batkhuu J."/>
            <person name="Anzai Y."/>
        </authorList>
    </citation>
    <scope>NUCLEOTIDE SEQUENCE [LARGE SCALE GENOMIC DNA]</scope>
    <source>
        <strain evidence="6">NUM-2625</strain>
    </source>
</reference>
<evidence type="ECO:0000313" key="6">
    <source>
        <dbReference type="Proteomes" id="UP000614996"/>
    </source>
</evidence>
<evidence type="ECO:0000256" key="1">
    <source>
        <dbReference type="ARBA" id="ARBA00023002"/>
    </source>
</evidence>
<dbReference type="Proteomes" id="UP000614996">
    <property type="component" value="Unassembled WGS sequence"/>
</dbReference>
<dbReference type="GO" id="GO:0071949">
    <property type="term" value="F:FAD binding"/>
    <property type="evidence" value="ECO:0007669"/>
    <property type="project" value="InterPro"/>
</dbReference>
<evidence type="ECO:0000256" key="2">
    <source>
        <dbReference type="ARBA" id="ARBA00023033"/>
    </source>
</evidence>
<dbReference type="RefSeq" id="WP_207125817.1">
    <property type="nucleotide sequence ID" value="NZ_BOPO01000055.1"/>
</dbReference>
<proteinExistence type="predicted"/>
<dbReference type="EMBL" id="BOPO01000055">
    <property type="protein sequence ID" value="GIL28098.1"/>
    <property type="molecule type" value="Genomic_DNA"/>
</dbReference>
<keyword evidence="2" id="KW-0503">Monooxygenase</keyword>
<dbReference type="PRINTS" id="PR00420">
    <property type="entry name" value="RNGMNOXGNASE"/>
</dbReference>
<dbReference type="InterPro" id="IPR036188">
    <property type="entry name" value="FAD/NAD-bd_sf"/>
</dbReference>